<evidence type="ECO:0000256" key="3">
    <source>
        <dbReference type="PROSITE-ProRule" id="PRU00221"/>
    </source>
</evidence>
<evidence type="ECO:0000256" key="2">
    <source>
        <dbReference type="ARBA" id="ARBA00022737"/>
    </source>
</evidence>
<keyword evidence="2" id="KW-0677">Repeat</keyword>
<dbReference type="Pfam" id="PF00400">
    <property type="entry name" value="WD40"/>
    <property type="match status" value="1"/>
</dbReference>
<dbReference type="STRING" id="1314800.A0A1B7N667"/>
<keyword evidence="6" id="KW-1185">Reference proteome</keyword>
<reference evidence="5 6" key="1">
    <citation type="submission" date="2016-06" db="EMBL/GenBank/DDBJ databases">
        <title>Comparative genomics of the ectomycorrhizal sister species Rhizopogon vinicolor and Rhizopogon vesiculosus (Basidiomycota: Boletales) reveals a divergence of the mating type B locus.</title>
        <authorList>
            <consortium name="DOE Joint Genome Institute"/>
            <person name="Mujic A.B."/>
            <person name="Kuo A."/>
            <person name="Tritt A."/>
            <person name="Lipzen A."/>
            <person name="Chen C."/>
            <person name="Johnson J."/>
            <person name="Sharma A."/>
            <person name="Barry K."/>
            <person name="Grigoriev I.V."/>
            <person name="Spatafora J.W."/>
        </authorList>
    </citation>
    <scope>NUCLEOTIDE SEQUENCE [LARGE SCALE GENOMIC DNA]</scope>
    <source>
        <strain evidence="5 6">AM-OR11-026</strain>
    </source>
</reference>
<dbReference type="PROSITE" id="PS50082">
    <property type="entry name" value="WD_REPEATS_2"/>
    <property type="match status" value="2"/>
</dbReference>
<evidence type="ECO:0000256" key="1">
    <source>
        <dbReference type="ARBA" id="ARBA00022574"/>
    </source>
</evidence>
<dbReference type="EMBL" id="KV448215">
    <property type="protein sequence ID" value="OAX40342.1"/>
    <property type="molecule type" value="Genomic_DNA"/>
</dbReference>
<name>A0A1B7N667_9AGAM</name>
<keyword evidence="1 3" id="KW-0853">WD repeat</keyword>
<feature type="compositionally biased region" description="Polar residues" evidence="4">
    <location>
        <begin position="38"/>
        <end position="47"/>
    </location>
</feature>
<feature type="repeat" description="WD" evidence="3">
    <location>
        <begin position="148"/>
        <end position="181"/>
    </location>
</feature>
<evidence type="ECO:0000313" key="5">
    <source>
        <dbReference type="EMBL" id="OAX40342.1"/>
    </source>
</evidence>
<dbReference type="PROSITE" id="PS00678">
    <property type="entry name" value="WD_REPEATS_1"/>
    <property type="match status" value="1"/>
</dbReference>
<dbReference type="InterPro" id="IPR001680">
    <property type="entry name" value="WD40_rpt"/>
</dbReference>
<accession>A0A1B7N667</accession>
<sequence>MASTASTSESHPQNLPSEPSTSSHPLGYLPPPHFMHPSSHTGLSNPASGPPHLLAQPGIHHGLHNPSMYQYPPPHLFAQQYFTQQPSIHGTIAHRVYELPLHAGEVIPAIASHSALAAIASPSILASASYDDPARMWDLEDGQPIASPLQHADRVRCVSFSIDGKILATGCDDNNAYTWNIPAIVREAGLYELLLNPNVGHKSLLEMLHDARLSGAGVTILIPIDLYPQDFGTTHLVILPPLEDILYPPLPHANIMSPCIYHQMDAKSFGRLFSLLWRNNYTTHDTPPRPRFLQRVRNSFSVTPRRRNDEGVELQERRPTAAAHSMYYLCRRPCLLTSAPGEI</sequence>
<dbReference type="InterPro" id="IPR019775">
    <property type="entry name" value="WD40_repeat_CS"/>
</dbReference>
<dbReference type="PANTHER" id="PTHR19879">
    <property type="entry name" value="TRANSCRIPTION INITIATION FACTOR TFIID"/>
    <property type="match status" value="1"/>
</dbReference>
<organism evidence="5 6">
    <name type="scientific">Rhizopogon vinicolor AM-OR11-026</name>
    <dbReference type="NCBI Taxonomy" id="1314800"/>
    <lineage>
        <taxon>Eukaryota</taxon>
        <taxon>Fungi</taxon>
        <taxon>Dikarya</taxon>
        <taxon>Basidiomycota</taxon>
        <taxon>Agaricomycotina</taxon>
        <taxon>Agaricomycetes</taxon>
        <taxon>Agaricomycetidae</taxon>
        <taxon>Boletales</taxon>
        <taxon>Suillineae</taxon>
        <taxon>Rhizopogonaceae</taxon>
        <taxon>Rhizopogon</taxon>
    </lineage>
</organism>
<dbReference type="Gene3D" id="2.130.10.10">
    <property type="entry name" value="YVTN repeat-like/Quinoprotein amine dehydrogenase"/>
    <property type="match status" value="1"/>
</dbReference>
<dbReference type="AlphaFoldDB" id="A0A1B7N667"/>
<proteinExistence type="predicted"/>
<gene>
    <name evidence="5" type="ORF">K503DRAFT_864697</name>
</gene>
<feature type="repeat" description="WD" evidence="3">
    <location>
        <begin position="123"/>
        <end position="147"/>
    </location>
</feature>
<dbReference type="InParanoid" id="A0A1B7N667"/>
<feature type="compositionally biased region" description="Polar residues" evidence="4">
    <location>
        <begin position="1"/>
        <end position="24"/>
    </location>
</feature>
<dbReference type="PANTHER" id="PTHR19879:SF9">
    <property type="entry name" value="TRANSCRIPTION INITIATION FACTOR TFIID SUBUNIT 5"/>
    <property type="match status" value="1"/>
</dbReference>
<dbReference type="PROSITE" id="PS50294">
    <property type="entry name" value="WD_REPEATS_REGION"/>
    <property type="match status" value="1"/>
</dbReference>
<feature type="region of interest" description="Disordered" evidence="4">
    <location>
        <begin position="1"/>
        <end position="59"/>
    </location>
</feature>
<evidence type="ECO:0000313" key="6">
    <source>
        <dbReference type="Proteomes" id="UP000092154"/>
    </source>
</evidence>
<evidence type="ECO:0000256" key="4">
    <source>
        <dbReference type="SAM" id="MobiDB-lite"/>
    </source>
</evidence>
<dbReference type="InterPro" id="IPR036322">
    <property type="entry name" value="WD40_repeat_dom_sf"/>
</dbReference>
<dbReference type="Proteomes" id="UP000092154">
    <property type="component" value="Unassembled WGS sequence"/>
</dbReference>
<dbReference type="InterPro" id="IPR015943">
    <property type="entry name" value="WD40/YVTN_repeat-like_dom_sf"/>
</dbReference>
<dbReference type="SMART" id="SM00320">
    <property type="entry name" value="WD40"/>
    <property type="match status" value="2"/>
</dbReference>
<dbReference type="SUPFAM" id="SSF50978">
    <property type="entry name" value="WD40 repeat-like"/>
    <property type="match status" value="1"/>
</dbReference>
<protein>
    <submittedName>
        <fullName evidence="5">Uncharacterized protein</fullName>
    </submittedName>
</protein>